<proteinExistence type="predicted"/>
<comment type="caution">
    <text evidence="2">The sequence shown here is derived from an EMBL/GenBank/DDBJ whole genome shotgun (WGS) entry which is preliminary data.</text>
</comment>
<keyword evidence="3" id="KW-1185">Reference proteome</keyword>
<sequence length="125" mass="13132">MSTTLGLVAGGRPPHPQRDLCAGFSAGTAQSVGMGPYLLVRGRGCRPGAAPLRGPMRLLSASSGVQRWSPPKEEGLSLLPLRSRAAPRRLLRLFRSSSGLTTRAREPHAAGFGLQTAAGTSGFRR</sequence>
<gene>
    <name evidence="2" type="ORF">NDU88_004095</name>
</gene>
<evidence type="ECO:0000256" key="1">
    <source>
        <dbReference type="SAM" id="MobiDB-lite"/>
    </source>
</evidence>
<dbReference type="Proteomes" id="UP001066276">
    <property type="component" value="Chromosome 4_1"/>
</dbReference>
<dbReference type="EMBL" id="JANPWB010000007">
    <property type="protein sequence ID" value="KAJ1172247.1"/>
    <property type="molecule type" value="Genomic_DNA"/>
</dbReference>
<dbReference type="AlphaFoldDB" id="A0AAV7T8R0"/>
<evidence type="ECO:0000313" key="3">
    <source>
        <dbReference type="Proteomes" id="UP001066276"/>
    </source>
</evidence>
<reference evidence="2" key="1">
    <citation type="journal article" date="2022" name="bioRxiv">
        <title>Sequencing and chromosome-scale assembly of the giantPleurodeles waltlgenome.</title>
        <authorList>
            <person name="Brown T."/>
            <person name="Elewa A."/>
            <person name="Iarovenko S."/>
            <person name="Subramanian E."/>
            <person name="Araus A.J."/>
            <person name="Petzold A."/>
            <person name="Susuki M."/>
            <person name="Suzuki K.-i.T."/>
            <person name="Hayashi T."/>
            <person name="Toyoda A."/>
            <person name="Oliveira C."/>
            <person name="Osipova E."/>
            <person name="Leigh N.D."/>
            <person name="Simon A."/>
            <person name="Yun M.H."/>
        </authorList>
    </citation>
    <scope>NUCLEOTIDE SEQUENCE</scope>
    <source>
        <strain evidence="2">20211129_DDA</strain>
        <tissue evidence="2">Liver</tissue>
    </source>
</reference>
<organism evidence="2 3">
    <name type="scientific">Pleurodeles waltl</name>
    <name type="common">Iberian ribbed newt</name>
    <dbReference type="NCBI Taxonomy" id="8319"/>
    <lineage>
        <taxon>Eukaryota</taxon>
        <taxon>Metazoa</taxon>
        <taxon>Chordata</taxon>
        <taxon>Craniata</taxon>
        <taxon>Vertebrata</taxon>
        <taxon>Euteleostomi</taxon>
        <taxon>Amphibia</taxon>
        <taxon>Batrachia</taxon>
        <taxon>Caudata</taxon>
        <taxon>Salamandroidea</taxon>
        <taxon>Salamandridae</taxon>
        <taxon>Pleurodelinae</taxon>
        <taxon>Pleurodeles</taxon>
    </lineage>
</organism>
<accession>A0AAV7T8R0</accession>
<evidence type="ECO:0000313" key="2">
    <source>
        <dbReference type="EMBL" id="KAJ1172247.1"/>
    </source>
</evidence>
<name>A0AAV7T8R0_PLEWA</name>
<feature type="region of interest" description="Disordered" evidence="1">
    <location>
        <begin position="102"/>
        <end position="125"/>
    </location>
</feature>
<protein>
    <submittedName>
        <fullName evidence="2">Uncharacterized protein</fullName>
    </submittedName>
</protein>